<dbReference type="PROSITE" id="PS51900">
    <property type="entry name" value="CB"/>
    <property type="match status" value="1"/>
</dbReference>
<gene>
    <name evidence="12" type="primary">xerD</name>
    <name evidence="9" type="synonym">xerC</name>
    <name evidence="12" type="ORF">KL86APRO_20206</name>
</gene>
<comment type="similarity">
    <text evidence="9">Belongs to the 'phage' integrase family. XerC subfamily.</text>
</comment>
<dbReference type="InterPro" id="IPR023009">
    <property type="entry name" value="Tyrosine_recombinase_XerC/XerD"/>
</dbReference>
<evidence type="ECO:0000313" key="12">
    <source>
        <dbReference type="EMBL" id="SBW11482.1"/>
    </source>
</evidence>
<feature type="domain" description="Core-binding (CB)" evidence="11">
    <location>
        <begin position="1"/>
        <end position="82"/>
    </location>
</feature>
<dbReference type="SUPFAM" id="SSF56349">
    <property type="entry name" value="DNA breaking-rejoining enzymes"/>
    <property type="match status" value="1"/>
</dbReference>
<feature type="active site" evidence="9">
    <location>
        <position position="268"/>
    </location>
</feature>
<dbReference type="InterPro" id="IPR004107">
    <property type="entry name" value="Integrase_SAM-like_N"/>
</dbReference>
<dbReference type="HAMAP" id="MF_01808">
    <property type="entry name" value="Recomb_XerC_XerD"/>
    <property type="match status" value="1"/>
</dbReference>
<feature type="active site" evidence="9">
    <location>
        <position position="144"/>
    </location>
</feature>
<dbReference type="AlphaFoldDB" id="A0A212KIK1"/>
<dbReference type="EMBL" id="FLUO01000002">
    <property type="protein sequence ID" value="SBW11482.1"/>
    <property type="molecule type" value="Genomic_DNA"/>
</dbReference>
<dbReference type="GO" id="GO:0051301">
    <property type="term" value="P:cell division"/>
    <property type="evidence" value="ECO:0007669"/>
    <property type="project" value="UniProtKB-KW"/>
</dbReference>
<protein>
    <recommendedName>
        <fullName evidence="9">Tyrosine recombinase XerC</fullName>
    </recommendedName>
</protein>
<dbReference type="Pfam" id="PF02899">
    <property type="entry name" value="Phage_int_SAM_1"/>
    <property type="match status" value="1"/>
</dbReference>
<dbReference type="InterPro" id="IPR011010">
    <property type="entry name" value="DNA_brk_join_enz"/>
</dbReference>
<keyword evidence="4 9" id="KW-0159">Chromosome partition</keyword>
<evidence type="ECO:0000256" key="6">
    <source>
        <dbReference type="ARBA" id="ARBA00023125"/>
    </source>
</evidence>
<evidence type="ECO:0000256" key="8">
    <source>
        <dbReference type="ARBA" id="ARBA00023306"/>
    </source>
</evidence>
<keyword evidence="7 9" id="KW-0233">DNA recombination</keyword>
<dbReference type="GO" id="GO:0009037">
    <property type="term" value="F:tyrosine-based site-specific recombinase activity"/>
    <property type="evidence" value="ECO:0007669"/>
    <property type="project" value="UniProtKB-UniRule"/>
</dbReference>
<dbReference type="Gene3D" id="1.10.443.10">
    <property type="entry name" value="Intergrase catalytic core"/>
    <property type="match status" value="1"/>
</dbReference>
<dbReference type="PANTHER" id="PTHR30349">
    <property type="entry name" value="PHAGE INTEGRASE-RELATED"/>
    <property type="match status" value="1"/>
</dbReference>
<dbReference type="InterPro" id="IPR010998">
    <property type="entry name" value="Integrase_recombinase_N"/>
</dbReference>
<keyword evidence="2 9" id="KW-0963">Cytoplasm</keyword>
<evidence type="ECO:0000256" key="4">
    <source>
        <dbReference type="ARBA" id="ARBA00022829"/>
    </source>
</evidence>
<evidence type="ECO:0000256" key="7">
    <source>
        <dbReference type="ARBA" id="ARBA00023172"/>
    </source>
</evidence>
<dbReference type="GO" id="GO:0003677">
    <property type="term" value="F:DNA binding"/>
    <property type="evidence" value="ECO:0007669"/>
    <property type="project" value="UniProtKB-UniRule"/>
</dbReference>
<evidence type="ECO:0000256" key="9">
    <source>
        <dbReference type="HAMAP-Rule" id="MF_01808"/>
    </source>
</evidence>
<feature type="active site" evidence="9">
    <location>
        <position position="245"/>
    </location>
</feature>
<dbReference type="PROSITE" id="PS51898">
    <property type="entry name" value="TYR_RECOMBINASE"/>
    <property type="match status" value="1"/>
</dbReference>
<keyword evidence="8 9" id="KW-0131">Cell cycle</keyword>
<evidence type="ECO:0000256" key="5">
    <source>
        <dbReference type="ARBA" id="ARBA00022908"/>
    </source>
</evidence>
<evidence type="ECO:0000256" key="2">
    <source>
        <dbReference type="ARBA" id="ARBA00022490"/>
    </source>
</evidence>
<dbReference type="InterPro" id="IPR002104">
    <property type="entry name" value="Integrase_catalytic"/>
</dbReference>
<sequence length="300" mass="32875">MAGHAVERFLEMMAAERGASPRTLDAYRRDLADFAAHFGGDPADAATADLRAYLRRLHDRGFSPRTQARRLSALRQFFRFLQAEEDRADNPARLLDSPRLGRPLPKYLSEDEVGRLIAAAREKPGVHGLRTVALLEVLYATGLRVSELVGLPFSAIARDPEVLIVTGKGRKDRAVPLTEAARAALRTWREARAAWVKSQRGGQRWAFPGPGRSGHVTRDAVFKSLRDLAVRAGVPPAKVSPHVLRHSFASHLLAHGADLRAVQTMLGHADIATTQIYTHVLDDRLAALVATAHPLAKLGL</sequence>
<evidence type="ECO:0000256" key="3">
    <source>
        <dbReference type="ARBA" id="ARBA00022618"/>
    </source>
</evidence>
<keyword evidence="6 9" id="KW-0238">DNA-binding</keyword>
<feature type="active site" evidence="9">
    <location>
        <position position="242"/>
    </location>
</feature>
<feature type="active site" description="O-(3'-phospho-DNA)-tyrosine intermediate" evidence="9">
    <location>
        <position position="277"/>
    </location>
</feature>
<dbReference type="PANTHER" id="PTHR30349:SF90">
    <property type="entry name" value="TYROSINE RECOMBINASE XERD"/>
    <property type="match status" value="1"/>
</dbReference>
<feature type="domain" description="Tyr recombinase" evidence="10">
    <location>
        <begin position="103"/>
        <end position="290"/>
    </location>
</feature>
<name>A0A212KIK1_9PROT</name>
<organism evidence="12">
    <name type="scientific">uncultured Alphaproteobacteria bacterium</name>
    <dbReference type="NCBI Taxonomy" id="91750"/>
    <lineage>
        <taxon>Bacteria</taxon>
        <taxon>Pseudomonadati</taxon>
        <taxon>Pseudomonadota</taxon>
        <taxon>Alphaproteobacteria</taxon>
        <taxon>environmental samples</taxon>
    </lineage>
</organism>
<comment type="function">
    <text evidence="9">Site-specific tyrosine recombinase, which acts by catalyzing the cutting and rejoining of the recombining DNA molecules. The XerC-XerD complex is essential to convert dimers of the bacterial chromosome into monomers to permit their segregation at cell division. It also contributes to the segregational stability of plasmids.</text>
</comment>
<reference evidence="12" key="1">
    <citation type="submission" date="2016-04" db="EMBL/GenBank/DDBJ databases">
        <authorList>
            <person name="Evans L.H."/>
            <person name="Alamgir A."/>
            <person name="Owens N."/>
            <person name="Weber N.D."/>
            <person name="Virtaneva K."/>
            <person name="Barbian K."/>
            <person name="Babar A."/>
            <person name="Rosenke K."/>
        </authorList>
    </citation>
    <scope>NUCLEOTIDE SEQUENCE</scope>
    <source>
        <strain evidence="12">86</strain>
    </source>
</reference>
<dbReference type="NCBIfam" id="NF001399">
    <property type="entry name" value="PRK00283.1"/>
    <property type="match status" value="1"/>
</dbReference>
<evidence type="ECO:0000259" key="10">
    <source>
        <dbReference type="PROSITE" id="PS51898"/>
    </source>
</evidence>
<dbReference type="GO" id="GO:0007059">
    <property type="term" value="P:chromosome segregation"/>
    <property type="evidence" value="ECO:0007669"/>
    <property type="project" value="UniProtKB-UniRule"/>
</dbReference>
<dbReference type="Pfam" id="PF00589">
    <property type="entry name" value="Phage_integrase"/>
    <property type="match status" value="1"/>
</dbReference>
<comment type="subcellular location">
    <subcellularLocation>
        <location evidence="1 9">Cytoplasm</location>
    </subcellularLocation>
</comment>
<keyword evidence="5 9" id="KW-0229">DNA integration</keyword>
<evidence type="ECO:0000256" key="1">
    <source>
        <dbReference type="ARBA" id="ARBA00004496"/>
    </source>
</evidence>
<accession>A0A212KIK1</accession>
<evidence type="ECO:0000259" key="11">
    <source>
        <dbReference type="PROSITE" id="PS51900"/>
    </source>
</evidence>
<dbReference type="InterPro" id="IPR013762">
    <property type="entry name" value="Integrase-like_cat_sf"/>
</dbReference>
<keyword evidence="3 9" id="KW-0132">Cell division</keyword>
<feature type="active site" evidence="9">
    <location>
        <position position="168"/>
    </location>
</feature>
<dbReference type="GO" id="GO:0006313">
    <property type="term" value="P:DNA transposition"/>
    <property type="evidence" value="ECO:0007669"/>
    <property type="project" value="UniProtKB-UniRule"/>
</dbReference>
<dbReference type="Gene3D" id="1.10.150.130">
    <property type="match status" value="1"/>
</dbReference>
<dbReference type="GO" id="GO:0005737">
    <property type="term" value="C:cytoplasm"/>
    <property type="evidence" value="ECO:0007669"/>
    <property type="project" value="UniProtKB-SubCell"/>
</dbReference>
<proteinExistence type="inferred from homology"/>
<dbReference type="InterPro" id="IPR050090">
    <property type="entry name" value="Tyrosine_recombinase_XerCD"/>
</dbReference>
<comment type="subunit">
    <text evidence="9">Forms a cyclic heterotetrameric complex composed of two molecules of XerC and two molecules of XerD.</text>
</comment>
<dbReference type="InterPro" id="IPR044068">
    <property type="entry name" value="CB"/>
</dbReference>